<reference evidence="1" key="1">
    <citation type="submission" date="2022-12" db="EMBL/GenBank/DDBJ databases">
        <title>Genome Sequence of Lasiodiplodia mahajangana.</title>
        <authorList>
            <person name="Buettner E."/>
        </authorList>
    </citation>
    <scope>NUCLEOTIDE SEQUENCE</scope>
    <source>
        <strain evidence="1">VT137</strain>
    </source>
</reference>
<gene>
    <name evidence="1" type="ORF">O1611_g523</name>
</gene>
<comment type="caution">
    <text evidence="1">The sequence shown here is derived from an EMBL/GenBank/DDBJ whole genome shotgun (WGS) entry which is preliminary data.</text>
</comment>
<keyword evidence="2" id="KW-1185">Reference proteome</keyword>
<protein>
    <submittedName>
        <fullName evidence="1">Uncharacterized protein</fullName>
    </submittedName>
</protein>
<proteinExistence type="predicted"/>
<sequence>MKAREMVAKGLNRRKKPQLTEEVLSSEKGGHDGFVSALKKPEGCPNLLKLANDLRTNHLKGGPMRNQRFLPNNKLEELVTKKSVLLVLQETTIEQQYHEDLASWVLQNGMRLFLILVLLTRGSTERLSCLQNFKDDGVNDRALPLGFSDDESNYGYSIAAHPAEGAQKFYSFIDWGDNDLILFESYQWMFLAPVLGAPNKFRHQLSSEQPLPFVNLSQKPMKGILGETLSGEIHPAHLDSQCLSALGVVNDPDFHGIPVFIKLVQPSDKLHPFFDINTGKFKATHPVISPRRIHPIASYQKNGDDFVVFRWVGGDTPSN</sequence>
<name>A0ACC2JZY9_9PEZI</name>
<evidence type="ECO:0000313" key="1">
    <source>
        <dbReference type="EMBL" id="KAJ8133101.1"/>
    </source>
</evidence>
<evidence type="ECO:0000313" key="2">
    <source>
        <dbReference type="Proteomes" id="UP001153332"/>
    </source>
</evidence>
<dbReference type="EMBL" id="JAPUUL010000045">
    <property type="protein sequence ID" value="KAJ8133101.1"/>
    <property type="molecule type" value="Genomic_DNA"/>
</dbReference>
<accession>A0ACC2JZY9</accession>
<organism evidence="1 2">
    <name type="scientific">Lasiodiplodia mahajangana</name>
    <dbReference type="NCBI Taxonomy" id="1108764"/>
    <lineage>
        <taxon>Eukaryota</taxon>
        <taxon>Fungi</taxon>
        <taxon>Dikarya</taxon>
        <taxon>Ascomycota</taxon>
        <taxon>Pezizomycotina</taxon>
        <taxon>Dothideomycetes</taxon>
        <taxon>Dothideomycetes incertae sedis</taxon>
        <taxon>Botryosphaeriales</taxon>
        <taxon>Botryosphaeriaceae</taxon>
        <taxon>Lasiodiplodia</taxon>
    </lineage>
</organism>
<dbReference type="Proteomes" id="UP001153332">
    <property type="component" value="Unassembled WGS sequence"/>
</dbReference>